<evidence type="ECO:0000256" key="4">
    <source>
        <dbReference type="ARBA" id="ARBA00022448"/>
    </source>
</evidence>
<feature type="transmembrane region" description="Helical" evidence="13">
    <location>
        <begin position="503"/>
        <end position="525"/>
    </location>
</feature>
<keyword evidence="4" id="KW-0813">Transport</keyword>
<comment type="subcellular location">
    <subcellularLocation>
        <location evidence="1">Cell inner membrane</location>
        <topology evidence="1">Multi-pass membrane protein</topology>
    </subcellularLocation>
</comment>
<dbReference type="GO" id="GO:0015031">
    <property type="term" value="P:protein transport"/>
    <property type="evidence" value="ECO:0007669"/>
    <property type="project" value="UniProtKB-KW"/>
</dbReference>
<dbReference type="PANTHER" id="PTHR12428:SF65">
    <property type="entry name" value="CYTOCHROME C OXIDASE ASSEMBLY PROTEIN COX18, MITOCHONDRIAL"/>
    <property type="match status" value="1"/>
</dbReference>
<organism evidence="16">
    <name type="scientific">marine metagenome</name>
    <dbReference type="NCBI Taxonomy" id="408172"/>
    <lineage>
        <taxon>unclassified sequences</taxon>
        <taxon>metagenomes</taxon>
        <taxon>ecological metagenomes</taxon>
    </lineage>
</organism>
<dbReference type="GO" id="GO:0051205">
    <property type="term" value="P:protein insertion into membrane"/>
    <property type="evidence" value="ECO:0007669"/>
    <property type="project" value="TreeGrafter"/>
</dbReference>
<keyword evidence="5" id="KW-1003">Cell membrane</keyword>
<name>A0A381TFE5_9ZZZZ</name>
<dbReference type="Gene3D" id="2.70.98.90">
    <property type="match status" value="1"/>
</dbReference>
<dbReference type="Pfam" id="PF02096">
    <property type="entry name" value="60KD_IMP"/>
    <property type="match status" value="1"/>
</dbReference>
<protein>
    <recommendedName>
        <fullName evidence="3">Membrane protein insertase YidC</fullName>
    </recommendedName>
    <alternativeName>
        <fullName evidence="12">Foldase YidC</fullName>
    </alternativeName>
    <alternativeName>
        <fullName evidence="11">Membrane integrase YidC</fullName>
    </alternativeName>
</protein>
<sequence>MDRNSLLAFLLIAVIIFMMPEYYKLVYPPSPPADTLIVDNEKRIKVVTPPVDKTTPPPSYDKPGEDATVFTVITNLYTANISSINGGSIASFVLHNYALNDSESVELIDNNNINNLMVGFRSIDGDDVSLVGGWISNNDYDINVYDNETTVTFKKTIDDKQITKALTFYPDKYIVDVSVDLSAIQPWVSQGVSTVHWSGGLPLTEPNKKDEQTYYQAMVFQGDETYSPKPKDPADARLERMDYPTDWVAIRTKYFITALVPKKQAPGSEVLAIEENGNRQYDIGVFFNVDRPFFYTLYVGPLEYGRIKQLGNNLDQTMNFGWAFIRPISKAVHWFLLFLHNYIPNYGFVLIVFSVFIKILVYPLTNKSYVSTKKMQAIQPMLNDLREKHKNDQRKFAQAQMALFKEHGVNPLSGCVPILLQMPLLFALFTVFRSSIELRGAPFMLWINDLSRPDAVFDLGINIPLYGSQVAILPLLMGITMFIQMKLTPTPQSGGQQKFMMYFMNGFFVLIFNQFPSGLVLYYTLFNVLTILQQKYLTPSPTPGGLYKKKGG</sequence>
<dbReference type="CDD" id="cd19961">
    <property type="entry name" value="EcYidC-like_peri"/>
    <property type="match status" value="1"/>
</dbReference>
<dbReference type="AlphaFoldDB" id="A0A381TFE5"/>
<accession>A0A381TFE5</accession>
<dbReference type="PRINTS" id="PR01900">
    <property type="entry name" value="YIDCPROTEIN"/>
</dbReference>
<keyword evidence="9 13" id="KW-0472">Membrane</keyword>
<evidence type="ECO:0000256" key="9">
    <source>
        <dbReference type="ARBA" id="ARBA00023136"/>
    </source>
</evidence>
<dbReference type="NCBIfam" id="TIGR03593">
    <property type="entry name" value="yidC_nterm"/>
    <property type="match status" value="1"/>
</dbReference>
<evidence type="ECO:0000256" key="5">
    <source>
        <dbReference type="ARBA" id="ARBA00022475"/>
    </source>
</evidence>
<keyword evidence="8 13" id="KW-1133">Transmembrane helix</keyword>
<dbReference type="GO" id="GO:0005886">
    <property type="term" value="C:plasma membrane"/>
    <property type="evidence" value="ECO:0007669"/>
    <property type="project" value="UniProtKB-SubCell"/>
</dbReference>
<dbReference type="InterPro" id="IPR001708">
    <property type="entry name" value="YidC/ALB3/OXA1/COX18"/>
</dbReference>
<reference evidence="16" key="1">
    <citation type="submission" date="2018-05" db="EMBL/GenBank/DDBJ databases">
        <authorList>
            <person name="Lanie J.A."/>
            <person name="Ng W.-L."/>
            <person name="Kazmierczak K.M."/>
            <person name="Andrzejewski T.M."/>
            <person name="Davidsen T.M."/>
            <person name="Wayne K.J."/>
            <person name="Tettelin H."/>
            <person name="Glass J.I."/>
            <person name="Rusch D."/>
            <person name="Podicherti R."/>
            <person name="Tsui H.-C.T."/>
            <person name="Winkler M.E."/>
        </authorList>
    </citation>
    <scope>NUCLEOTIDE SEQUENCE</scope>
</reference>
<evidence type="ECO:0000256" key="1">
    <source>
        <dbReference type="ARBA" id="ARBA00004429"/>
    </source>
</evidence>
<gene>
    <name evidence="16" type="ORF">METZ01_LOCUS67328</name>
</gene>
<proteinExistence type="inferred from homology"/>
<keyword evidence="10" id="KW-0143">Chaperone</keyword>
<comment type="similarity">
    <text evidence="2">Belongs to the OXA1/ALB3/YidC family. Type 1 subfamily.</text>
</comment>
<evidence type="ECO:0000256" key="11">
    <source>
        <dbReference type="ARBA" id="ARBA00033245"/>
    </source>
</evidence>
<dbReference type="InterPro" id="IPR047196">
    <property type="entry name" value="YidC_ALB_C"/>
</dbReference>
<evidence type="ECO:0000313" key="16">
    <source>
        <dbReference type="EMBL" id="SVA14474.1"/>
    </source>
</evidence>
<feature type="transmembrane region" description="Helical" evidence="13">
    <location>
        <begin position="346"/>
        <end position="365"/>
    </location>
</feature>
<dbReference type="PRINTS" id="PR00701">
    <property type="entry name" value="60KDINNERMP"/>
</dbReference>
<dbReference type="InterPro" id="IPR028055">
    <property type="entry name" value="YidC/Oxa/ALB_C"/>
</dbReference>
<feature type="domain" description="Membrane insertase YidC/Oxa/ALB C-terminal" evidence="14">
    <location>
        <begin position="346"/>
        <end position="537"/>
    </location>
</feature>
<dbReference type="GO" id="GO:0032977">
    <property type="term" value="F:membrane insertase activity"/>
    <property type="evidence" value="ECO:0007669"/>
    <property type="project" value="InterPro"/>
</dbReference>
<keyword evidence="6 13" id="KW-0812">Transmembrane</keyword>
<evidence type="ECO:0000256" key="6">
    <source>
        <dbReference type="ARBA" id="ARBA00022692"/>
    </source>
</evidence>
<dbReference type="InterPro" id="IPR019998">
    <property type="entry name" value="Membr_insert_YidC"/>
</dbReference>
<dbReference type="InterPro" id="IPR028053">
    <property type="entry name" value="Membr_insert_YidC_N"/>
</dbReference>
<keyword evidence="7" id="KW-0653">Protein transport</keyword>
<evidence type="ECO:0000256" key="12">
    <source>
        <dbReference type="ARBA" id="ARBA00033342"/>
    </source>
</evidence>
<evidence type="ECO:0000256" key="10">
    <source>
        <dbReference type="ARBA" id="ARBA00023186"/>
    </source>
</evidence>
<dbReference type="EMBL" id="UINC01004457">
    <property type="protein sequence ID" value="SVA14474.1"/>
    <property type="molecule type" value="Genomic_DNA"/>
</dbReference>
<dbReference type="HAMAP" id="MF_01810">
    <property type="entry name" value="YidC_type1"/>
    <property type="match status" value="1"/>
</dbReference>
<evidence type="ECO:0000256" key="3">
    <source>
        <dbReference type="ARBA" id="ARBA00015325"/>
    </source>
</evidence>
<feature type="domain" description="Membrane insertase YidC N-terminal" evidence="15">
    <location>
        <begin position="71"/>
        <end position="331"/>
    </location>
</feature>
<dbReference type="NCBIfam" id="TIGR03592">
    <property type="entry name" value="yidC_oxa1_cterm"/>
    <property type="match status" value="1"/>
</dbReference>
<evidence type="ECO:0000256" key="8">
    <source>
        <dbReference type="ARBA" id="ARBA00022989"/>
    </source>
</evidence>
<evidence type="ECO:0000259" key="15">
    <source>
        <dbReference type="Pfam" id="PF14849"/>
    </source>
</evidence>
<feature type="transmembrane region" description="Helical" evidence="13">
    <location>
        <begin position="463"/>
        <end position="483"/>
    </location>
</feature>
<evidence type="ECO:0000256" key="7">
    <source>
        <dbReference type="ARBA" id="ARBA00022927"/>
    </source>
</evidence>
<dbReference type="PANTHER" id="PTHR12428">
    <property type="entry name" value="OXA1"/>
    <property type="match status" value="1"/>
</dbReference>
<evidence type="ECO:0000256" key="13">
    <source>
        <dbReference type="SAM" id="Phobius"/>
    </source>
</evidence>
<dbReference type="Pfam" id="PF14849">
    <property type="entry name" value="YidC_periplas"/>
    <property type="match status" value="1"/>
</dbReference>
<evidence type="ECO:0000256" key="2">
    <source>
        <dbReference type="ARBA" id="ARBA00010527"/>
    </source>
</evidence>
<dbReference type="InterPro" id="IPR038221">
    <property type="entry name" value="YidC_periplasmic_sf"/>
</dbReference>
<feature type="transmembrane region" description="Helical" evidence="13">
    <location>
        <begin position="415"/>
        <end position="436"/>
    </location>
</feature>
<evidence type="ECO:0000259" key="14">
    <source>
        <dbReference type="Pfam" id="PF02096"/>
    </source>
</evidence>
<dbReference type="CDD" id="cd20070">
    <property type="entry name" value="5TM_YidC_Alb3"/>
    <property type="match status" value="1"/>
</dbReference>